<name>H5Y3Z3_9FIRM</name>
<dbReference type="HOGENOM" id="CLU_076300_1_0_9"/>
<dbReference type="RefSeq" id="WP_007783268.1">
    <property type="nucleotide sequence ID" value="NZ_CM001441.1"/>
</dbReference>
<dbReference type="Proteomes" id="UP000005104">
    <property type="component" value="Chromosome"/>
</dbReference>
<evidence type="ECO:0000313" key="1">
    <source>
        <dbReference type="EMBL" id="EHQ89531.1"/>
    </source>
</evidence>
<proteinExistence type="predicted"/>
<dbReference type="EMBL" id="CM001441">
    <property type="protein sequence ID" value="EHQ89531.1"/>
    <property type="molecule type" value="Genomic_DNA"/>
</dbReference>
<dbReference type="NCBIfam" id="NF033831">
    <property type="entry name" value="sce7725_fam"/>
    <property type="match status" value="1"/>
</dbReference>
<dbReference type="STRING" id="768710.DesyoDRAFT_2456"/>
<organism evidence="1 2">
    <name type="scientific">Desulfosporosinus youngiae DSM 17734</name>
    <dbReference type="NCBI Taxonomy" id="768710"/>
    <lineage>
        <taxon>Bacteria</taxon>
        <taxon>Bacillati</taxon>
        <taxon>Bacillota</taxon>
        <taxon>Clostridia</taxon>
        <taxon>Eubacteriales</taxon>
        <taxon>Desulfitobacteriaceae</taxon>
        <taxon>Desulfosporosinus</taxon>
    </lineage>
</organism>
<dbReference type="OrthoDB" id="8910160at2"/>
<dbReference type="InterPro" id="IPR047727">
    <property type="entry name" value="Sce7725-like"/>
</dbReference>
<protein>
    <recommendedName>
        <fullName evidence="3">Sce7725 family protein</fullName>
    </recommendedName>
</protein>
<accession>H5Y3Z3</accession>
<dbReference type="eggNOG" id="ENOG502ZAXQ">
    <property type="taxonomic scope" value="Bacteria"/>
</dbReference>
<reference evidence="1 2" key="1">
    <citation type="submission" date="2011-11" db="EMBL/GenBank/DDBJ databases">
        <title>The Noncontiguous Finished genome of Desulfosporosinus youngiae DSM 17734.</title>
        <authorList>
            <consortium name="US DOE Joint Genome Institute (JGI-PGF)"/>
            <person name="Lucas S."/>
            <person name="Han J."/>
            <person name="Lapidus A."/>
            <person name="Cheng J.-F."/>
            <person name="Goodwin L."/>
            <person name="Pitluck S."/>
            <person name="Peters L."/>
            <person name="Ovchinnikova G."/>
            <person name="Lu M."/>
            <person name="Land M.L."/>
            <person name="Hauser L."/>
            <person name="Pester M."/>
            <person name="Spring S."/>
            <person name="Ollivier B."/>
            <person name="Rattei T."/>
            <person name="Klenk H.-P."/>
            <person name="Wagner M."/>
            <person name="Loy A."/>
            <person name="Woyke T.J."/>
        </authorList>
    </citation>
    <scope>NUCLEOTIDE SEQUENCE [LARGE SCALE GENOMIC DNA]</scope>
    <source>
        <strain evidence="1 2">DSM 17734</strain>
    </source>
</reference>
<dbReference type="AlphaFoldDB" id="H5Y3Z3"/>
<keyword evidence="2" id="KW-1185">Reference proteome</keyword>
<evidence type="ECO:0008006" key="3">
    <source>
        <dbReference type="Google" id="ProtNLM"/>
    </source>
</evidence>
<gene>
    <name evidence="1" type="ORF">DesyoDRAFT_2456</name>
</gene>
<evidence type="ECO:0000313" key="2">
    <source>
        <dbReference type="Proteomes" id="UP000005104"/>
    </source>
</evidence>
<sequence length="318" mass="36724">MYFPYVRGRQYELLALRELVSNDLLGDYVVPVVEPVKLSPTLIKTMSEHIKADHPISIIRNPAVGSFLKDLRDVRDGSKEASYKNEFLTLYETKTVIKSIIMQENAQSLLEYWTKKGIAKNELLVVNINRDYLDIYEREFADVNPKYALIPDESTFRRRVKRNRILFNDKFEKQNRNADYLKQPDEFFSDSHLYFKDDGNSGFADYSVIGDGYLEAGFAPYAVAIHIVYFAENQELRVRHFVSDSNEDIANPAKKFYEAVSKLATWYKAEPKSVELTSGLKTLLEHYENQTYPGLGSVKKLSLMHHLELMGKYLSEVG</sequence>